<evidence type="ECO:0000256" key="3">
    <source>
        <dbReference type="ARBA" id="ARBA00022692"/>
    </source>
</evidence>
<dbReference type="InterPro" id="IPR018513">
    <property type="entry name" value="Cell_synthase_bac"/>
</dbReference>
<name>A0ABU6DFX0_9BACL</name>
<comment type="caution">
    <text evidence="8">The sequence shown here is derived from an EMBL/GenBank/DDBJ whole genome shotgun (WGS) entry which is preliminary data.</text>
</comment>
<sequence>MWNRSVVRVALGVFLFLGLFLPTVQAENESPAAGQMQTHLSDTSLTGGITYTQQFFRVESYWNVTSVDIHLDYQMSQLLQNERSSVTLYMNGTPFHSFRPQLGEKVQQQLDLTVPASMIIKGVNTLMVQGHLETNAPTVQNACLPTDNRDNWLQIAKSSRIAVNYSSVPIQDSIQDFQRHFIGQDSVTNGQIAIAVAPENTAPELEAATYALSGLAKVNQVTDKPIPLTTYSSDMTKTKKALILVSLYEHLPAEVKAVIKEGDVAQKAVLQLLDLNGVKTLVITSNDATLLIKAGRLAANQTLLTQINAPLKEVLASTEVDTPAVNVSRTLPLTESGDKLVGDRHREKAYFISLPGNRSIADGSKLRINFRYARNVDFDRSLVTILVNDTPIGSKRLSTELADGDHMELTIPKTLNISGNFTVKAAFDLELKNNSCLANEDQMPWAFVEKDSLLQLNTKDRTELLFNNYPYPFLRDGSYNQVTVVLPTTRDVYMYQSLTNVFNLLGRYAQTNTGNVQYLAGNLQPDQLKGRQIIAIGSYEDNAVIAANNDKLYFRYGAGGQGFISNEKLSIESGYGKRIGSLQLIDSPYQSGFGLMAVTGSRPEYAYLASKLIGSEGSLWQVFGDGAITDADGNVQAYRFKKEAASAPSTALDDILARKDVLGFMAAAGLVALLVILSLILMIRKYAKKKRRDLR</sequence>
<keyword evidence="7" id="KW-0732">Signal</keyword>
<dbReference type="PANTHER" id="PTHR39083:SF1">
    <property type="entry name" value="CYCLIC DI-GMP-BINDING PROTEIN"/>
    <property type="match status" value="1"/>
</dbReference>
<dbReference type="RefSeq" id="WP_127456170.1">
    <property type="nucleotide sequence ID" value="NZ_JAROBY010000037.1"/>
</dbReference>
<feature type="transmembrane region" description="Helical" evidence="6">
    <location>
        <begin position="661"/>
        <end position="683"/>
    </location>
</feature>
<dbReference type="Pfam" id="PF03170">
    <property type="entry name" value="BcsB"/>
    <property type="match status" value="1"/>
</dbReference>
<feature type="chain" id="PRO_5046551751" evidence="7">
    <location>
        <begin position="27"/>
        <end position="695"/>
    </location>
</feature>
<keyword evidence="9" id="KW-1185">Reference proteome</keyword>
<organism evidence="8 9">
    <name type="scientific">Paenibacillus chondroitinus</name>
    <dbReference type="NCBI Taxonomy" id="59842"/>
    <lineage>
        <taxon>Bacteria</taxon>
        <taxon>Bacillati</taxon>
        <taxon>Bacillota</taxon>
        <taxon>Bacilli</taxon>
        <taxon>Bacillales</taxon>
        <taxon>Paenibacillaceae</taxon>
        <taxon>Paenibacillus</taxon>
    </lineage>
</organism>
<keyword evidence="2" id="KW-1003">Cell membrane</keyword>
<evidence type="ECO:0000256" key="7">
    <source>
        <dbReference type="SAM" id="SignalP"/>
    </source>
</evidence>
<evidence type="ECO:0000256" key="2">
    <source>
        <dbReference type="ARBA" id="ARBA00022475"/>
    </source>
</evidence>
<evidence type="ECO:0000313" key="8">
    <source>
        <dbReference type="EMBL" id="MEB4796660.1"/>
    </source>
</evidence>
<keyword evidence="5 6" id="KW-0472">Membrane</keyword>
<evidence type="ECO:0000256" key="4">
    <source>
        <dbReference type="ARBA" id="ARBA00022989"/>
    </source>
</evidence>
<protein>
    <submittedName>
        <fullName evidence="8">Cellulose biosynthesis cyclic di-GMP-binding regulatory protein BcsB</fullName>
    </submittedName>
</protein>
<keyword evidence="4 6" id="KW-1133">Transmembrane helix</keyword>
<dbReference type="Gene3D" id="2.60.120.260">
    <property type="entry name" value="Galactose-binding domain-like"/>
    <property type="match status" value="2"/>
</dbReference>
<evidence type="ECO:0000256" key="6">
    <source>
        <dbReference type="SAM" id="Phobius"/>
    </source>
</evidence>
<gene>
    <name evidence="8" type="ORF">P5G65_22375</name>
</gene>
<dbReference type="PANTHER" id="PTHR39083">
    <property type="entry name" value="CYCLIC DI-GMP-BINDING PROTEIN"/>
    <property type="match status" value="1"/>
</dbReference>
<dbReference type="Proteomes" id="UP001355653">
    <property type="component" value="Unassembled WGS sequence"/>
</dbReference>
<keyword evidence="3 6" id="KW-0812">Transmembrane</keyword>
<evidence type="ECO:0000256" key="1">
    <source>
        <dbReference type="ARBA" id="ARBA00004162"/>
    </source>
</evidence>
<dbReference type="EMBL" id="JAROBY010000037">
    <property type="protein sequence ID" value="MEB4796660.1"/>
    <property type="molecule type" value="Genomic_DNA"/>
</dbReference>
<proteinExistence type="predicted"/>
<accession>A0ABU6DFX0</accession>
<comment type="subcellular location">
    <subcellularLocation>
        <location evidence="1">Cell membrane</location>
        <topology evidence="1">Single-pass membrane protein</topology>
    </subcellularLocation>
</comment>
<feature type="signal peptide" evidence="7">
    <location>
        <begin position="1"/>
        <end position="26"/>
    </location>
</feature>
<evidence type="ECO:0000256" key="5">
    <source>
        <dbReference type="ARBA" id="ARBA00023136"/>
    </source>
</evidence>
<evidence type="ECO:0000313" key="9">
    <source>
        <dbReference type="Proteomes" id="UP001355653"/>
    </source>
</evidence>
<reference evidence="8 9" key="1">
    <citation type="submission" date="2023-03" db="EMBL/GenBank/DDBJ databases">
        <title>Bacillus Genome Sequencing.</title>
        <authorList>
            <person name="Dunlap C."/>
        </authorList>
    </citation>
    <scope>NUCLEOTIDE SEQUENCE [LARGE SCALE GENOMIC DNA]</scope>
    <source>
        <strain evidence="8 9">NRS-1351</strain>
    </source>
</reference>